<dbReference type="InterPro" id="IPR003661">
    <property type="entry name" value="HisK_dim/P_dom"/>
</dbReference>
<dbReference type="InterPro" id="IPR036097">
    <property type="entry name" value="HisK_dim/P_sf"/>
</dbReference>
<name>A0A2N0AMY0_9LEPT</name>
<keyword evidence="11" id="KW-1185">Reference proteome</keyword>
<keyword evidence="7" id="KW-0812">Transmembrane</keyword>
<dbReference type="SUPFAM" id="SSF55874">
    <property type="entry name" value="ATPase domain of HSP90 chaperone/DNA topoisomerase II/histidine kinase"/>
    <property type="match status" value="1"/>
</dbReference>
<sequence>MVEVIVWIEHVIANIPLPILEVWGRFSFLLGSIISIFAFTGFTFRNGKTFRISREVWQWNLTSFYWFVITFVSIFLTGYLGSSIVLIPGAQTLESLKDLSVFLCLNFFGYPALLAVPFAYGLSDLIEGVPPEFLWDWLPGYFINPTLFWLSYQMIGKSPDFRNVRVWFYYFLFVVLFLLLEPFLWGYLCSEQFGAELSYHTISSALLFTTGITWILAPFAMLLTFPIVRKFGFFWAEVPGQVKEVTLSDPPWVWVSGPTELKISEKDSDIKTGISLQLFIVTPFVCLVLVLVGITSYVTLKNEEQSAFQLVEVLHRQWSKNINLSLDRYLSESSQKLNNNYEQGKLVEVLDNSKVNSQGRVFLLDEHLNPLASLSSETNKSRLLEIARVELKKLGNEIYTSEKRFSFAVVTKKPLSRENWNAMVTVYTHPKLKEKTYLITLFPSSFYLSGVISGNSKSAMVFAWAILLSLILAAVVSEFVTRPVLSFAKASKSLAKGDWNYPVGESMIAELKDLSDAFRFMSSELRQSFERVEESQRLVMETNSNLEEKIVLRTEALIESNLNLIDMIETKEKILIDLHKTQNQLLQSEKLAALGQFAAGITHELNTPLGAITSSVYTMSEILKNDIANLPDFLESLDAFEKEDFRFFLQLSVSYGSRHSGLLNRAEKKERLGILNSHQVENPEEVLEDLISLGILQIDEPILKKLKNPNAGIILQNVLILGSLYRLVYVIQTATEKASHVVNALKHYLYTDRLETETNFQNVHIPTELDSILTLYQTKIKNDVEVTKLYKTSDYCLAERDKLNQVWINILNNALQAMEYRGKLTISVFSNENSVITSILDSGKGIAPEIRDKIFLPFFTTKKHGEGIGLGLDICKQIVEKMKGTIEFSSDDRGTEFRVYLPKAIEGERD</sequence>
<comment type="caution">
    <text evidence="10">The sequence shown here is derived from an EMBL/GenBank/DDBJ whole genome shotgun (WGS) entry which is preliminary data.</text>
</comment>
<dbReference type="RefSeq" id="WP_100742520.1">
    <property type="nucleotide sequence ID" value="NZ_NPDW01000001.1"/>
</dbReference>
<dbReference type="InterPro" id="IPR003660">
    <property type="entry name" value="HAMP_dom"/>
</dbReference>
<evidence type="ECO:0000256" key="6">
    <source>
        <dbReference type="ARBA" id="ARBA00022777"/>
    </source>
</evidence>
<dbReference type="Gene3D" id="6.10.340.10">
    <property type="match status" value="1"/>
</dbReference>
<dbReference type="PANTHER" id="PTHR43065">
    <property type="entry name" value="SENSOR HISTIDINE KINASE"/>
    <property type="match status" value="1"/>
</dbReference>
<evidence type="ECO:0000256" key="7">
    <source>
        <dbReference type="SAM" id="Phobius"/>
    </source>
</evidence>
<dbReference type="PANTHER" id="PTHR43065:SF48">
    <property type="entry name" value="HISTIDINE KINASE"/>
    <property type="match status" value="1"/>
</dbReference>
<gene>
    <name evidence="10" type="ORF">CH364_05305</name>
</gene>
<evidence type="ECO:0000259" key="8">
    <source>
        <dbReference type="PROSITE" id="PS50109"/>
    </source>
</evidence>
<dbReference type="PROSITE" id="PS50109">
    <property type="entry name" value="HIS_KIN"/>
    <property type="match status" value="1"/>
</dbReference>
<feature type="domain" description="HAMP" evidence="9">
    <location>
        <begin position="478"/>
        <end position="530"/>
    </location>
</feature>
<evidence type="ECO:0000256" key="2">
    <source>
        <dbReference type="ARBA" id="ARBA00004370"/>
    </source>
</evidence>
<dbReference type="EMBL" id="NPDX01000001">
    <property type="protein sequence ID" value="PJZ85627.1"/>
    <property type="molecule type" value="Genomic_DNA"/>
</dbReference>
<keyword evidence="4" id="KW-0597">Phosphoprotein</keyword>
<evidence type="ECO:0000256" key="5">
    <source>
        <dbReference type="ARBA" id="ARBA00022679"/>
    </source>
</evidence>
<keyword evidence="6 10" id="KW-0418">Kinase</keyword>
<feature type="transmembrane region" description="Helical" evidence="7">
    <location>
        <begin position="274"/>
        <end position="300"/>
    </location>
</feature>
<dbReference type="CDD" id="cd06225">
    <property type="entry name" value="HAMP"/>
    <property type="match status" value="1"/>
</dbReference>
<dbReference type="GO" id="GO:0000155">
    <property type="term" value="F:phosphorelay sensor kinase activity"/>
    <property type="evidence" value="ECO:0007669"/>
    <property type="project" value="InterPro"/>
</dbReference>
<dbReference type="SMART" id="SM00387">
    <property type="entry name" value="HATPase_c"/>
    <property type="match status" value="1"/>
</dbReference>
<dbReference type="InterPro" id="IPR005467">
    <property type="entry name" value="His_kinase_dom"/>
</dbReference>
<evidence type="ECO:0000313" key="11">
    <source>
        <dbReference type="Proteomes" id="UP000232145"/>
    </source>
</evidence>
<accession>A0A2N0AMY0</accession>
<feature type="transmembrane region" description="Helical" evidence="7">
    <location>
        <begin position="167"/>
        <end position="189"/>
    </location>
</feature>
<dbReference type="OrthoDB" id="338017at2"/>
<feature type="transmembrane region" description="Helical" evidence="7">
    <location>
        <begin position="461"/>
        <end position="480"/>
    </location>
</feature>
<dbReference type="Gene3D" id="1.10.287.130">
    <property type="match status" value="1"/>
</dbReference>
<comment type="catalytic activity">
    <reaction evidence="1">
        <text>ATP + protein L-histidine = ADP + protein N-phospho-L-histidine.</text>
        <dbReference type="EC" id="2.7.13.3"/>
    </reaction>
</comment>
<dbReference type="Proteomes" id="UP000232145">
    <property type="component" value="Unassembled WGS sequence"/>
</dbReference>
<dbReference type="CDD" id="cd00082">
    <property type="entry name" value="HisKA"/>
    <property type="match status" value="1"/>
</dbReference>
<reference evidence="10 11" key="1">
    <citation type="submission" date="2017-07" db="EMBL/GenBank/DDBJ databases">
        <title>Leptospira spp. isolated from tropical soils.</title>
        <authorList>
            <person name="Thibeaux R."/>
            <person name="Iraola G."/>
            <person name="Ferres I."/>
            <person name="Bierque E."/>
            <person name="Girault D."/>
            <person name="Soupe-Gilbert M.-E."/>
            <person name="Picardeau M."/>
            <person name="Goarant C."/>
        </authorList>
    </citation>
    <scope>NUCLEOTIDE SEQUENCE [LARGE SCALE GENOMIC DNA]</scope>
    <source>
        <strain evidence="10 11">FH2-B-A1</strain>
    </source>
</reference>
<feature type="transmembrane region" description="Helical" evidence="7">
    <location>
        <begin position="26"/>
        <end position="44"/>
    </location>
</feature>
<feature type="transmembrane region" description="Helical" evidence="7">
    <location>
        <begin position="64"/>
        <end position="87"/>
    </location>
</feature>
<evidence type="ECO:0000313" key="10">
    <source>
        <dbReference type="EMBL" id="PJZ85627.1"/>
    </source>
</evidence>
<dbReference type="InterPro" id="IPR003594">
    <property type="entry name" value="HATPase_dom"/>
</dbReference>
<keyword evidence="7" id="KW-1133">Transmembrane helix</keyword>
<feature type="transmembrane region" description="Helical" evidence="7">
    <location>
        <begin position="99"/>
        <end position="122"/>
    </location>
</feature>
<dbReference type="PRINTS" id="PR00344">
    <property type="entry name" value="BCTRLSENSOR"/>
</dbReference>
<dbReference type="PROSITE" id="PS50885">
    <property type="entry name" value="HAMP"/>
    <property type="match status" value="1"/>
</dbReference>
<feature type="transmembrane region" description="Helical" evidence="7">
    <location>
        <begin position="201"/>
        <end position="225"/>
    </location>
</feature>
<keyword evidence="7" id="KW-0472">Membrane</keyword>
<proteinExistence type="predicted"/>
<evidence type="ECO:0000259" key="9">
    <source>
        <dbReference type="PROSITE" id="PS50885"/>
    </source>
</evidence>
<dbReference type="AlphaFoldDB" id="A0A2N0AMY0"/>
<dbReference type="SUPFAM" id="SSF47384">
    <property type="entry name" value="Homodimeric domain of signal transducing histidine kinase"/>
    <property type="match status" value="1"/>
</dbReference>
<dbReference type="EC" id="2.7.13.3" evidence="3"/>
<organism evidence="10 11">
    <name type="scientific">Leptospira harrisiae</name>
    <dbReference type="NCBI Taxonomy" id="2023189"/>
    <lineage>
        <taxon>Bacteria</taxon>
        <taxon>Pseudomonadati</taxon>
        <taxon>Spirochaetota</taxon>
        <taxon>Spirochaetia</taxon>
        <taxon>Leptospirales</taxon>
        <taxon>Leptospiraceae</taxon>
        <taxon>Leptospira</taxon>
    </lineage>
</organism>
<dbReference type="InterPro" id="IPR004358">
    <property type="entry name" value="Sig_transdc_His_kin-like_C"/>
</dbReference>
<comment type="subcellular location">
    <subcellularLocation>
        <location evidence="2">Membrane</location>
    </subcellularLocation>
</comment>
<evidence type="ECO:0000256" key="1">
    <source>
        <dbReference type="ARBA" id="ARBA00000085"/>
    </source>
</evidence>
<dbReference type="Pfam" id="PF02518">
    <property type="entry name" value="HATPase_c"/>
    <property type="match status" value="1"/>
</dbReference>
<protein>
    <recommendedName>
        <fullName evidence="3">histidine kinase</fullName>
        <ecNumber evidence="3">2.7.13.3</ecNumber>
    </recommendedName>
</protein>
<feature type="domain" description="Histidine kinase" evidence="8">
    <location>
        <begin position="701"/>
        <end position="905"/>
    </location>
</feature>
<evidence type="ECO:0000256" key="3">
    <source>
        <dbReference type="ARBA" id="ARBA00012438"/>
    </source>
</evidence>
<dbReference type="SMART" id="SM00304">
    <property type="entry name" value="HAMP"/>
    <property type="match status" value="1"/>
</dbReference>
<keyword evidence="5" id="KW-0808">Transferase</keyword>
<dbReference type="Gene3D" id="3.30.565.10">
    <property type="entry name" value="Histidine kinase-like ATPase, C-terminal domain"/>
    <property type="match status" value="1"/>
</dbReference>
<evidence type="ECO:0000256" key="4">
    <source>
        <dbReference type="ARBA" id="ARBA00022553"/>
    </source>
</evidence>
<dbReference type="GO" id="GO:0016020">
    <property type="term" value="C:membrane"/>
    <property type="evidence" value="ECO:0007669"/>
    <property type="project" value="UniProtKB-SubCell"/>
</dbReference>
<dbReference type="InterPro" id="IPR036890">
    <property type="entry name" value="HATPase_C_sf"/>
</dbReference>